<reference evidence="6 7" key="1">
    <citation type="journal article" date="2016" name="Int. J. Syst. Evol. Microbiol.">
        <title>Agromyces aureus sp. nov., isolated from the rhizosphere of Salix caprea L. grown in a heavy-metal-contaminated soil.</title>
        <authorList>
            <person name="Corretto E."/>
            <person name="Antonielli L."/>
            <person name="Sessitsch A."/>
            <person name="Compant S."/>
            <person name="Gorfer M."/>
            <person name="Kuffner M."/>
            <person name="Brader G."/>
        </authorList>
    </citation>
    <scope>NUCLEOTIDE SEQUENCE [LARGE SCALE GENOMIC DNA]</scope>
    <source>
        <strain evidence="6 7">AR33</strain>
    </source>
</reference>
<dbReference type="Pfam" id="PF01915">
    <property type="entry name" value="Glyco_hydro_3_C"/>
    <property type="match status" value="1"/>
</dbReference>
<dbReference type="KEGG" id="agy:ATC03_18970"/>
<keyword evidence="4" id="KW-0326">Glycosidase</keyword>
<dbReference type="Gene3D" id="2.60.40.10">
    <property type="entry name" value="Immunoglobulins"/>
    <property type="match status" value="1"/>
</dbReference>
<dbReference type="InterPro" id="IPR026891">
    <property type="entry name" value="Fn3-like"/>
</dbReference>
<dbReference type="Gene3D" id="3.40.50.1700">
    <property type="entry name" value="Glycoside hydrolase family 3 C-terminal domain"/>
    <property type="match status" value="1"/>
</dbReference>
<dbReference type="InterPro" id="IPR013783">
    <property type="entry name" value="Ig-like_fold"/>
</dbReference>
<dbReference type="Gene3D" id="2.60.120.260">
    <property type="entry name" value="Galactose-binding domain-like"/>
    <property type="match status" value="1"/>
</dbReference>
<dbReference type="InterPro" id="IPR001764">
    <property type="entry name" value="Glyco_hydro_3_N"/>
</dbReference>
<proteinExistence type="inferred from homology"/>
<dbReference type="InterPro" id="IPR002772">
    <property type="entry name" value="Glyco_hydro_3_C"/>
</dbReference>
<evidence type="ECO:0000256" key="1">
    <source>
        <dbReference type="ARBA" id="ARBA00005336"/>
    </source>
</evidence>
<sequence>MDPATLAASLPLAEKVALLTGAATWTLRSIPEIGMRTMTVSDGPIGVRGTGEDGLPSAQLPAPSATAATWDVDLQARLGALMAGEARRKGVDVILAPVVNLQRSPVGGRHFECLSEDPLLTARLAVAFIDAIQAGGIAACVKHFIGNETETDRTSYLSRIDEQTLREVYLAPFEAVVDAGVWTIMAAYNGLTRDGVEATSTAHEPLLRGILKGEWQFDGVVISDWLATKTAVEPAIAGLDLVMPGPGGPWADGLLAAVEAGLVPESVIDDKVARIIRLADRVGALSGLAGETLPFDASGATADPAGDEVVALLTEAAARSTVVLRNDGGLLPVDPALRGRIALIGHNAVQPFTQGGGSAFVTPPHESQPLDALRAAFPDAAVDLLRGGATTLRAPLVPAELLSTPTGEPGVLVELLDEHGELIGSQLLPDAEALWFPVDDDAAASVHVTTDLRLARAGRHLIDLGPVGAHRVVVDGVERSTSQHVVGAEVILDSSYANPEHVETVIVADEARDVRIEVDAQIIDGESYGRFVRLHFRHLEPSLSIDEEIEQAVAAAGQADLAVVVVGTNSETESEGWDRPDLALPGRQNELVRRVAAANPATVVVVNAGAPVLLPWLDEVAAVLWWWLPGQEAGRSLAAVLTGAIEPSGRLPWTLPASEADVPVPNGLPVDGVIDYAEGVDVGHRGWDRLERTPAREFGFGLGYAAWAYRGLELVDAASGTAEADAFVTARVTVANTSDRDGREVVQVYLSADPADATRPLRWLAGFAVVDVAAGGTATVDIPIARRSFETWATDAASWTLPSGTYRVHAGRSSRDLSLEAVHTVAG</sequence>
<dbReference type="EMBL" id="CP013979">
    <property type="protein sequence ID" value="ANJ29083.1"/>
    <property type="molecule type" value="Genomic_DNA"/>
</dbReference>
<reference evidence="7" key="2">
    <citation type="submission" date="2016-01" db="EMBL/GenBank/DDBJ databases">
        <title>Complete genome sequence of Agromyces aureus AR33T and comparison with related organisms.</title>
        <authorList>
            <person name="Corretto E."/>
            <person name="Antonielli L."/>
            <person name="Sessitsch A."/>
            <person name="Brader G."/>
        </authorList>
    </citation>
    <scope>NUCLEOTIDE SEQUENCE [LARGE SCALE GENOMIC DNA]</scope>
    <source>
        <strain evidence="7">AR33</strain>
    </source>
</reference>
<dbReference type="InterPro" id="IPR036881">
    <property type="entry name" value="Glyco_hydro_3_C_sf"/>
</dbReference>
<protein>
    <recommendedName>
        <fullName evidence="5">Fibronectin type III-like domain-containing protein</fullName>
    </recommendedName>
</protein>
<keyword evidence="3" id="KW-0119">Carbohydrate metabolism</keyword>
<dbReference type="InterPro" id="IPR017853">
    <property type="entry name" value="GH"/>
</dbReference>
<name>A0A191WLN2_9MICO</name>
<dbReference type="SUPFAM" id="SSF51445">
    <property type="entry name" value="(Trans)glycosidases"/>
    <property type="match status" value="1"/>
</dbReference>
<dbReference type="GO" id="GO:0004553">
    <property type="term" value="F:hydrolase activity, hydrolyzing O-glycosyl compounds"/>
    <property type="evidence" value="ECO:0007669"/>
    <property type="project" value="InterPro"/>
</dbReference>
<evidence type="ECO:0000313" key="7">
    <source>
        <dbReference type="Proteomes" id="UP000078437"/>
    </source>
</evidence>
<keyword evidence="7" id="KW-1185">Reference proteome</keyword>
<accession>A0A191WLN2</accession>
<comment type="similarity">
    <text evidence="1 4">Belongs to the glycosyl hydrolase 3 family.</text>
</comment>
<dbReference type="SMART" id="SM01217">
    <property type="entry name" value="Fn3_like"/>
    <property type="match status" value="1"/>
</dbReference>
<gene>
    <name evidence="6" type="ORF">ATC03_18970</name>
</gene>
<feature type="domain" description="Fibronectin type III-like" evidence="5">
    <location>
        <begin position="744"/>
        <end position="814"/>
    </location>
</feature>
<evidence type="ECO:0000313" key="6">
    <source>
        <dbReference type="EMBL" id="ANJ29083.1"/>
    </source>
</evidence>
<dbReference type="InterPro" id="IPR036962">
    <property type="entry name" value="Glyco_hydro_3_N_sf"/>
</dbReference>
<evidence type="ECO:0000256" key="4">
    <source>
        <dbReference type="RuleBase" id="RU361161"/>
    </source>
</evidence>
<dbReference type="GO" id="GO:0005975">
    <property type="term" value="P:carbohydrate metabolic process"/>
    <property type="evidence" value="ECO:0007669"/>
    <property type="project" value="InterPro"/>
</dbReference>
<dbReference type="PANTHER" id="PTHR42715:SF10">
    <property type="entry name" value="BETA-GLUCOSIDASE"/>
    <property type="match status" value="1"/>
</dbReference>
<dbReference type="PANTHER" id="PTHR42715">
    <property type="entry name" value="BETA-GLUCOSIDASE"/>
    <property type="match status" value="1"/>
</dbReference>
<dbReference type="InterPro" id="IPR050288">
    <property type="entry name" value="Cellulose_deg_GH3"/>
</dbReference>
<dbReference type="Gene3D" id="3.20.20.300">
    <property type="entry name" value="Glycoside hydrolase, family 3, N-terminal domain"/>
    <property type="match status" value="1"/>
</dbReference>
<evidence type="ECO:0000256" key="2">
    <source>
        <dbReference type="ARBA" id="ARBA00022801"/>
    </source>
</evidence>
<evidence type="ECO:0000256" key="3">
    <source>
        <dbReference type="ARBA" id="ARBA00023277"/>
    </source>
</evidence>
<dbReference type="Pfam" id="PF14310">
    <property type="entry name" value="Fn3-like"/>
    <property type="match status" value="1"/>
</dbReference>
<dbReference type="AlphaFoldDB" id="A0A191WLN2"/>
<dbReference type="PRINTS" id="PR00133">
    <property type="entry name" value="GLHYDRLASE3"/>
</dbReference>
<dbReference type="Pfam" id="PF00933">
    <property type="entry name" value="Glyco_hydro_3"/>
    <property type="match status" value="1"/>
</dbReference>
<organism evidence="6 7">
    <name type="scientific">Agromyces aureus</name>
    <dbReference type="NCBI Taxonomy" id="453304"/>
    <lineage>
        <taxon>Bacteria</taxon>
        <taxon>Bacillati</taxon>
        <taxon>Actinomycetota</taxon>
        <taxon>Actinomycetes</taxon>
        <taxon>Micrococcales</taxon>
        <taxon>Microbacteriaceae</taxon>
        <taxon>Agromyces</taxon>
    </lineage>
</organism>
<dbReference type="InterPro" id="IPR019800">
    <property type="entry name" value="Glyco_hydro_3_AS"/>
</dbReference>
<dbReference type="Proteomes" id="UP000078437">
    <property type="component" value="Chromosome"/>
</dbReference>
<dbReference type="PROSITE" id="PS00775">
    <property type="entry name" value="GLYCOSYL_HYDROL_F3"/>
    <property type="match status" value="1"/>
</dbReference>
<evidence type="ECO:0000259" key="5">
    <source>
        <dbReference type="SMART" id="SM01217"/>
    </source>
</evidence>
<dbReference type="STRING" id="453304.ATC03_18970"/>
<keyword evidence="2 4" id="KW-0378">Hydrolase</keyword>
<dbReference type="SUPFAM" id="SSF52279">
    <property type="entry name" value="Beta-D-glucan exohydrolase, C-terminal domain"/>
    <property type="match status" value="1"/>
</dbReference>